<dbReference type="PANTHER" id="PTHR43792:SF1">
    <property type="entry name" value="N-ACETYLTRANSFERASE DOMAIN-CONTAINING PROTEIN"/>
    <property type="match status" value="1"/>
</dbReference>
<dbReference type="SUPFAM" id="SSF55729">
    <property type="entry name" value="Acyl-CoA N-acyltransferases (Nat)"/>
    <property type="match status" value="1"/>
</dbReference>
<name>A0A127QKH1_9BURK</name>
<dbReference type="EMBL" id="CP013235">
    <property type="protein sequence ID" value="AMP10551.1"/>
    <property type="molecule type" value="Genomic_DNA"/>
</dbReference>
<dbReference type="AlphaFoldDB" id="A0A127QKH1"/>
<accession>A0A127QKH1</accession>
<organism evidence="2 3">
    <name type="scientific">Collimonas arenae</name>
    <dbReference type="NCBI Taxonomy" id="279058"/>
    <lineage>
        <taxon>Bacteria</taxon>
        <taxon>Pseudomonadati</taxon>
        <taxon>Pseudomonadota</taxon>
        <taxon>Betaproteobacteria</taxon>
        <taxon>Burkholderiales</taxon>
        <taxon>Oxalobacteraceae</taxon>
        <taxon>Collimonas</taxon>
    </lineage>
</organism>
<dbReference type="PROSITE" id="PS51186">
    <property type="entry name" value="GNAT"/>
    <property type="match status" value="1"/>
</dbReference>
<protein>
    <submittedName>
        <fullName evidence="2">Acetyltransferase family protein</fullName>
    </submittedName>
</protein>
<dbReference type="GO" id="GO:0016747">
    <property type="term" value="F:acyltransferase activity, transferring groups other than amino-acyl groups"/>
    <property type="evidence" value="ECO:0007669"/>
    <property type="project" value="InterPro"/>
</dbReference>
<reference evidence="2 3" key="1">
    <citation type="submission" date="2015-11" db="EMBL/GenBank/DDBJ databases">
        <title>Exploring the genomic traits of fungus-feeding bacterial genus Collimonas.</title>
        <authorList>
            <person name="Song C."/>
            <person name="Schmidt R."/>
            <person name="de Jager V."/>
            <person name="Krzyzanowska D."/>
            <person name="Jongedijk E."/>
            <person name="Cankar K."/>
            <person name="Beekwilder J."/>
            <person name="van Veen A."/>
            <person name="de Boer W."/>
            <person name="van Veen J.A."/>
            <person name="Garbeva P."/>
        </authorList>
    </citation>
    <scope>NUCLEOTIDE SEQUENCE [LARGE SCALE GENOMIC DNA]</scope>
    <source>
        <strain evidence="2 3">Ter282</strain>
    </source>
</reference>
<evidence type="ECO:0000259" key="1">
    <source>
        <dbReference type="PROSITE" id="PS51186"/>
    </source>
</evidence>
<dbReference type="InterPro" id="IPR000182">
    <property type="entry name" value="GNAT_dom"/>
</dbReference>
<dbReference type="Proteomes" id="UP000071778">
    <property type="component" value="Chromosome"/>
</dbReference>
<dbReference type="PANTHER" id="PTHR43792">
    <property type="entry name" value="GNAT FAMILY, PUTATIVE (AFU_ORTHOLOGUE AFUA_3G00765)-RELATED-RELATED"/>
    <property type="match status" value="1"/>
</dbReference>
<evidence type="ECO:0000313" key="3">
    <source>
        <dbReference type="Proteomes" id="UP000071778"/>
    </source>
</evidence>
<dbReference type="InterPro" id="IPR016181">
    <property type="entry name" value="Acyl_CoA_acyltransferase"/>
</dbReference>
<feature type="domain" description="N-acetyltransferase" evidence="1">
    <location>
        <begin position="41"/>
        <end position="201"/>
    </location>
</feature>
<evidence type="ECO:0000313" key="2">
    <source>
        <dbReference type="EMBL" id="AMP10551.1"/>
    </source>
</evidence>
<sequence>MHLPAQLMDKLCSYVYPLMLQGNVQQQGKIKPMKILETERLILRTLEVDDAEFYLRQVNEPSWHQFIGDKGIRTVEAARAAILSGPMAMYEREGFSLYLTELKDSGLPIGICGLIKRDTLPDVDIGYAFLPEHWGKGYAQEAAAAVLAYGNRAFGLQRIVAITAPDNQQSIKLLEKIGLKFETRLRLTSDGAETNLFAYHF</sequence>
<keyword evidence="3" id="KW-1185">Reference proteome</keyword>
<dbReference type="Gene3D" id="3.40.630.30">
    <property type="match status" value="1"/>
</dbReference>
<dbReference type="InterPro" id="IPR051531">
    <property type="entry name" value="N-acetyltransferase"/>
</dbReference>
<keyword evidence="2" id="KW-0808">Transferase</keyword>
<dbReference type="Pfam" id="PF13302">
    <property type="entry name" value="Acetyltransf_3"/>
    <property type="match status" value="1"/>
</dbReference>
<gene>
    <name evidence="2" type="ORF">CAter282_2827</name>
</gene>
<dbReference type="PATRIC" id="fig|279058.18.peg.2784"/>
<proteinExistence type="predicted"/>